<dbReference type="SUPFAM" id="SSF57667">
    <property type="entry name" value="beta-beta-alpha zinc fingers"/>
    <property type="match status" value="1"/>
</dbReference>
<comment type="caution">
    <text evidence="3">The sequence shown here is derived from an EMBL/GenBank/DDBJ whole genome shotgun (WGS) entry which is preliminary data.</text>
</comment>
<dbReference type="Proteomes" id="UP000594638">
    <property type="component" value="Unassembled WGS sequence"/>
</dbReference>
<protein>
    <submittedName>
        <fullName evidence="3">Zinc finger ZAT3-like</fullName>
    </submittedName>
</protein>
<proteinExistence type="predicted"/>
<name>A0A8S0RLI7_OLEEU</name>
<keyword evidence="1" id="KW-0479">Metal-binding</keyword>
<feature type="domain" description="C2H2-type" evidence="2">
    <location>
        <begin position="260"/>
        <end position="282"/>
    </location>
</feature>
<accession>A0A8S0RLI7</accession>
<dbReference type="SMART" id="SM00355">
    <property type="entry name" value="ZnF_C2H2"/>
    <property type="match status" value="3"/>
</dbReference>
<organism evidence="3 4">
    <name type="scientific">Olea europaea subsp. europaea</name>
    <dbReference type="NCBI Taxonomy" id="158383"/>
    <lineage>
        <taxon>Eukaryota</taxon>
        <taxon>Viridiplantae</taxon>
        <taxon>Streptophyta</taxon>
        <taxon>Embryophyta</taxon>
        <taxon>Tracheophyta</taxon>
        <taxon>Spermatophyta</taxon>
        <taxon>Magnoliopsida</taxon>
        <taxon>eudicotyledons</taxon>
        <taxon>Gunneridae</taxon>
        <taxon>Pentapetalae</taxon>
        <taxon>asterids</taxon>
        <taxon>lamiids</taxon>
        <taxon>Lamiales</taxon>
        <taxon>Oleaceae</taxon>
        <taxon>Oleeae</taxon>
        <taxon>Olea</taxon>
    </lineage>
</organism>
<feature type="domain" description="C2H2-type" evidence="2">
    <location>
        <begin position="192"/>
        <end position="219"/>
    </location>
</feature>
<dbReference type="Gene3D" id="3.30.160.60">
    <property type="entry name" value="Classic Zinc Finger"/>
    <property type="match status" value="1"/>
</dbReference>
<sequence>MNINNYVFSSDFQPASMSFSVQETCPRIESESPGSGFYSLNRHQNPRKKRTNIIGIDNSLGVRKPRCSKKPDPSAPKITRPCSECGKKFWSWKALFGHMRCHPERQWRGINPPPNFRRLETLTASVSTDREATASGVTEEDHEVASCLLMLANGVSSTAAVSESPSVTNICSTGVLESDSVGGGVGVENFRFECSSCKKVFGSHQALGGHRATHKNVKGCYAIHKNVEIGDEEEQEQEQEQDWIHNGSHVDQSILDVMGHKCSICFRVFSTGQALGGHKRCHWEKLSEAAASGLGLNPAEPKEANCGLDLDLNLNLPGSAPAPSRVPVHEDDVSSSASFYSSGLELDLRLGL</sequence>
<keyword evidence="1" id="KW-0862">Zinc</keyword>
<dbReference type="InterPro" id="IPR036236">
    <property type="entry name" value="Znf_C2H2_sf"/>
</dbReference>
<feature type="domain" description="C2H2-type" evidence="2">
    <location>
        <begin position="80"/>
        <end position="107"/>
    </location>
</feature>
<dbReference type="Pfam" id="PF13912">
    <property type="entry name" value="zf-C2H2_6"/>
    <property type="match status" value="3"/>
</dbReference>
<evidence type="ECO:0000259" key="2">
    <source>
        <dbReference type="PROSITE" id="PS50157"/>
    </source>
</evidence>
<keyword evidence="1" id="KW-0863">Zinc-finger</keyword>
<dbReference type="EMBL" id="CACTIH010003640">
    <property type="protein sequence ID" value="CAA2980102.1"/>
    <property type="molecule type" value="Genomic_DNA"/>
</dbReference>
<evidence type="ECO:0000313" key="4">
    <source>
        <dbReference type="Proteomes" id="UP000594638"/>
    </source>
</evidence>
<dbReference type="InterPro" id="IPR013087">
    <property type="entry name" value="Znf_C2H2_type"/>
</dbReference>
<dbReference type="OrthoDB" id="6077919at2759"/>
<evidence type="ECO:0000313" key="3">
    <source>
        <dbReference type="EMBL" id="CAA2980102.1"/>
    </source>
</evidence>
<dbReference type="PANTHER" id="PTHR47591:SF1">
    <property type="entry name" value="ZINC FINGER PROTEIN ZAT2-RELATED"/>
    <property type="match status" value="1"/>
</dbReference>
<dbReference type="Gramene" id="OE9A119607T1">
    <property type="protein sequence ID" value="OE9A119607C1"/>
    <property type="gene ID" value="OE9A119607"/>
</dbReference>
<keyword evidence="4" id="KW-1185">Reference proteome</keyword>
<reference evidence="3 4" key="1">
    <citation type="submission" date="2019-12" db="EMBL/GenBank/DDBJ databases">
        <authorList>
            <person name="Alioto T."/>
            <person name="Alioto T."/>
            <person name="Gomez Garrido J."/>
        </authorList>
    </citation>
    <scope>NUCLEOTIDE SEQUENCE [LARGE SCALE GENOMIC DNA]</scope>
</reference>
<gene>
    <name evidence="3" type="ORF">OLEA9_A119607</name>
</gene>
<dbReference type="PANTHER" id="PTHR47591">
    <property type="entry name" value="ZINC FINGER PROTEIN ZAT2-RELATED"/>
    <property type="match status" value="1"/>
</dbReference>
<dbReference type="PROSITE" id="PS50157">
    <property type="entry name" value="ZINC_FINGER_C2H2_2"/>
    <property type="match status" value="3"/>
</dbReference>
<dbReference type="PROSITE" id="PS00028">
    <property type="entry name" value="ZINC_FINGER_C2H2_1"/>
    <property type="match status" value="3"/>
</dbReference>
<evidence type="ECO:0000256" key="1">
    <source>
        <dbReference type="PROSITE-ProRule" id="PRU00042"/>
    </source>
</evidence>
<dbReference type="GO" id="GO:0008270">
    <property type="term" value="F:zinc ion binding"/>
    <property type="evidence" value="ECO:0007669"/>
    <property type="project" value="UniProtKB-KW"/>
</dbReference>
<dbReference type="AlphaFoldDB" id="A0A8S0RLI7"/>